<accession>A0AAV4R4Y0</accession>
<comment type="caution">
    <text evidence="1">The sequence shown here is derived from an EMBL/GenBank/DDBJ whole genome shotgun (WGS) entry which is preliminary data.</text>
</comment>
<dbReference type="Proteomes" id="UP001054837">
    <property type="component" value="Unassembled WGS sequence"/>
</dbReference>
<organism evidence="1 2">
    <name type="scientific">Caerostris darwini</name>
    <dbReference type="NCBI Taxonomy" id="1538125"/>
    <lineage>
        <taxon>Eukaryota</taxon>
        <taxon>Metazoa</taxon>
        <taxon>Ecdysozoa</taxon>
        <taxon>Arthropoda</taxon>
        <taxon>Chelicerata</taxon>
        <taxon>Arachnida</taxon>
        <taxon>Araneae</taxon>
        <taxon>Araneomorphae</taxon>
        <taxon>Entelegynae</taxon>
        <taxon>Araneoidea</taxon>
        <taxon>Araneidae</taxon>
        <taxon>Caerostris</taxon>
    </lineage>
</organism>
<gene>
    <name evidence="1" type="ORF">CDAR_126311</name>
</gene>
<evidence type="ECO:0000313" key="2">
    <source>
        <dbReference type="Proteomes" id="UP001054837"/>
    </source>
</evidence>
<name>A0AAV4R4Y0_9ARAC</name>
<reference evidence="1 2" key="1">
    <citation type="submission" date="2021-06" db="EMBL/GenBank/DDBJ databases">
        <title>Caerostris darwini draft genome.</title>
        <authorList>
            <person name="Kono N."/>
            <person name="Arakawa K."/>
        </authorList>
    </citation>
    <scope>NUCLEOTIDE SEQUENCE [LARGE SCALE GENOMIC DNA]</scope>
</reference>
<protein>
    <submittedName>
        <fullName evidence="1">Uncharacterized protein</fullName>
    </submittedName>
</protein>
<dbReference type="EMBL" id="BPLQ01005633">
    <property type="protein sequence ID" value="GIY16081.1"/>
    <property type="molecule type" value="Genomic_DNA"/>
</dbReference>
<proteinExistence type="predicted"/>
<keyword evidence="2" id="KW-1185">Reference proteome</keyword>
<dbReference type="AlphaFoldDB" id="A0AAV4R4Y0"/>
<evidence type="ECO:0000313" key="1">
    <source>
        <dbReference type="EMBL" id="GIY16081.1"/>
    </source>
</evidence>
<sequence>MIEALPFPEQITLKYFPNVHSSVICVLSQGELTMDSHWWGGGLKSQKPLYPHQTSLKTSHRNSRTDEYEVKTKILEVKCINCCSKGNVVSWRGSPAFSKSQIKKRKASSNVSLLHRSLCSVIMVTTSRLPRKLPAAFLQPMQSRPLKKIPPTFHQVHWTFWLQLLY</sequence>